<dbReference type="GO" id="GO:0006508">
    <property type="term" value="P:proteolysis"/>
    <property type="evidence" value="ECO:0007669"/>
    <property type="project" value="InterPro"/>
</dbReference>
<sequence length="428" mass="47455">MAPLRRLAALLVVAAIGSCLGTEHEEETQQLPVACPVNSWCLPTGLCDPDYVIFDAKNPMEGSAPGEYVCGVTDTTVNYVCCDTQELLPHHFKPTPFRWYFQRKGSNIEGGLVVAPWPTFTIDDLEELENQNEVHIDDDDDFEKDIHADGSKQGHDASEGEDINDGYVVEPDNFPSPTRNDGISNEDLLAQADPCASRGISATRGKFLFDAESSHEKPALSAQCGRGAEVGLHARVTTQRGEDGVTGYGEYPWHVAVLTVDLTYLCAGVLVAPRLVLTVAHCVTPLPAGTPLVVRVGDWDLASERELYPAYDVEVVRAVVHPVRFFRQSFTRVTCRTTWHCCCWTRRWRVLPHVQPACLPPPHAQFDHQHCWVPGWGQARHVSGDIHDPSSYSWVLREAPVAVVTPGACQHHLRTTHLGPFYQLPRTR</sequence>
<organism evidence="4 5">
    <name type="scientific">Amphibalanus amphitrite</name>
    <name type="common">Striped barnacle</name>
    <name type="synonym">Balanus amphitrite</name>
    <dbReference type="NCBI Taxonomy" id="1232801"/>
    <lineage>
        <taxon>Eukaryota</taxon>
        <taxon>Metazoa</taxon>
        <taxon>Ecdysozoa</taxon>
        <taxon>Arthropoda</taxon>
        <taxon>Crustacea</taxon>
        <taxon>Multicrustacea</taxon>
        <taxon>Cirripedia</taxon>
        <taxon>Thoracica</taxon>
        <taxon>Thoracicalcarea</taxon>
        <taxon>Balanomorpha</taxon>
        <taxon>Balanoidea</taxon>
        <taxon>Balanidae</taxon>
        <taxon>Amphibalaninae</taxon>
        <taxon>Amphibalanus</taxon>
    </lineage>
</organism>
<dbReference type="PANTHER" id="PTHR24258:SF143">
    <property type="match status" value="1"/>
</dbReference>
<dbReference type="InterPro" id="IPR043504">
    <property type="entry name" value="Peptidase_S1_PA_chymotrypsin"/>
</dbReference>
<feature type="region of interest" description="Disordered" evidence="1">
    <location>
        <begin position="134"/>
        <end position="185"/>
    </location>
</feature>
<dbReference type="PROSITE" id="PS51257">
    <property type="entry name" value="PROKAR_LIPOPROTEIN"/>
    <property type="match status" value="1"/>
</dbReference>
<keyword evidence="2" id="KW-0732">Signal</keyword>
<evidence type="ECO:0000256" key="2">
    <source>
        <dbReference type="SAM" id="SignalP"/>
    </source>
</evidence>
<evidence type="ECO:0000313" key="5">
    <source>
        <dbReference type="Proteomes" id="UP000440578"/>
    </source>
</evidence>
<reference evidence="4 5" key="1">
    <citation type="submission" date="2019-07" db="EMBL/GenBank/DDBJ databases">
        <title>Draft genome assembly of a fouling barnacle, Amphibalanus amphitrite (Darwin, 1854): The first reference genome for Thecostraca.</title>
        <authorList>
            <person name="Kim W."/>
        </authorList>
    </citation>
    <scope>NUCLEOTIDE SEQUENCE [LARGE SCALE GENOMIC DNA]</scope>
    <source>
        <strain evidence="4">SNU_AA5</strain>
        <tissue evidence="4">Soma without cirri and trophi</tissue>
    </source>
</reference>
<dbReference type="Pfam" id="PF00089">
    <property type="entry name" value="Trypsin"/>
    <property type="match status" value="1"/>
</dbReference>
<feature type="domain" description="Peptidase S1" evidence="3">
    <location>
        <begin position="238"/>
        <end position="428"/>
    </location>
</feature>
<dbReference type="InterPro" id="IPR001254">
    <property type="entry name" value="Trypsin_dom"/>
</dbReference>
<comment type="caution">
    <text evidence="4">The sequence shown here is derived from an EMBL/GenBank/DDBJ whole genome shotgun (WGS) entry which is preliminary data.</text>
</comment>
<feature type="signal peptide" evidence="2">
    <location>
        <begin position="1"/>
        <end position="21"/>
    </location>
</feature>
<dbReference type="SMART" id="SM00020">
    <property type="entry name" value="Tryp_SPc"/>
    <property type="match status" value="1"/>
</dbReference>
<dbReference type="PROSITE" id="PS50240">
    <property type="entry name" value="TRYPSIN_DOM"/>
    <property type="match status" value="1"/>
</dbReference>
<feature type="chain" id="PRO_5025402718" evidence="2">
    <location>
        <begin position="22"/>
        <end position="428"/>
    </location>
</feature>
<gene>
    <name evidence="4" type="primary">PPAF2_7</name>
    <name evidence="4" type="ORF">FJT64_013933</name>
</gene>
<accession>A0A6A4V138</accession>
<dbReference type="SUPFAM" id="SSF50494">
    <property type="entry name" value="Trypsin-like serine proteases"/>
    <property type="match status" value="1"/>
</dbReference>
<proteinExistence type="predicted"/>
<dbReference type="GO" id="GO:0004252">
    <property type="term" value="F:serine-type endopeptidase activity"/>
    <property type="evidence" value="ECO:0007669"/>
    <property type="project" value="InterPro"/>
</dbReference>
<keyword evidence="5" id="KW-1185">Reference proteome</keyword>
<dbReference type="AlphaFoldDB" id="A0A6A4V138"/>
<feature type="compositionally biased region" description="Basic and acidic residues" evidence="1">
    <location>
        <begin position="144"/>
        <end position="158"/>
    </location>
</feature>
<dbReference type="OrthoDB" id="546450at2759"/>
<evidence type="ECO:0000256" key="1">
    <source>
        <dbReference type="SAM" id="MobiDB-lite"/>
    </source>
</evidence>
<dbReference type="Gene3D" id="2.40.10.10">
    <property type="entry name" value="Trypsin-like serine proteases"/>
    <property type="match status" value="2"/>
</dbReference>
<name>A0A6A4V138_AMPAM</name>
<dbReference type="EMBL" id="VIIS01002176">
    <property type="protein sequence ID" value="KAF0287663.1"/>
    <property type="molecule type" value="Genomic_DNA"/>
</dbReference>
<evidence type="ECO:0000259" key="3">
    <source>
        <dbReference type="PROSITE" id="PS50240"/>
    </source>
</evidence>
<dbReference type="PANTHER" id="PTHR24258">
    <property type="entry name" value="SERINE PROTEASE-RELATED"/>
    <property type="match status" value="1"/>
</dbReference>
<dbReference type="InterPro" id="IPR009003">
    <property type="entry name" value="Peptidase_S1_PA"/>
</dbReference>
<evidence type="ECO:0000313" key="4">
    <source>
        <dbReference type="EMBL" id="KAF0287663.1"/>
    </source>
</evidence>
<protein>
    <submittedName>
        <fullName evidence="4">Phenoloxidase-activating factor 2</fullName>
    </submittedName>
</protein>
<feature type="compositionally biased region" description="Acidic residues" evidence="1">
    <location>
        <begin position="134"/>
        <end position="143"/>
    </location>
</feature>
<dbReference type="Proteomes" id="UP000440578">
    <property type="component" value="Unassembled WGS sequence"/>
</dbReference>